<keyword evidence="1" id="KW-0614">Plasmid</keyword>
<dbReference type="Gene3D" id="3.40.50.2000">
    <property type="entry name" value="Glycogen Phosphorylase B"/>
    <property type="match status" value="1"/>
</dbReference>
<dbReference type="KEGG" id="aht:ANTHELSMS3_04687"/>
<protein>
    <submittedName>
        <fullName evidence="1">Glycosyl transferases group 1</fullName>
    </submittedName>
</protein>
<dbReference type="Proteomes" id="UP000203589">
    <property type="component" value="Plasmid pSMS3-2"/>
</dbReference>
<evidence type="ECO:0000313" key="1">
    <source>
        <dbReference type="EMBL" id="ASP23585.1"/>
    </source>
</evidence>
<name>A0A222EBN4_9RHOB</name>
<sequence>MNSMHNNQDPDVEAIIKNHFKSSKALRFHYWPNFSSRKRSRLGVFPYPLKNPFIPLIFAKTETQILALPSIWRGIRLARLGHIDALHIQYENEIHRRTRFDPDLPPEDLVDRTIQELEDLKIKGVGLAWSIHDAESHYDESYPHHIEKLRKFLANTVDMIHVFNHAGRAFAENMLASDPDKIELVELPTCFGAYGRTPKPTPAPIKRRFLCFGTILPMKGIEGFLDCVGSADVSDKCGVITVAGPFWPGKSPDLTQHIPANRDVEMKLGFVGDSDIVDLFSNADYVVVNYRRVLTSGVVALAMTMGKPIIGTNLGGTAEAVPIENHQLLYDPENPSGLRHVIEKACEMSEGEHLALQHACQAHAARRHPNIQSKKLEAALRKHGVL</sequence>
<proteinExistence type="predicted"/>
<keyword evidence="1" id="KW-0808">Transferase</keyword>
<keyword evidence="2" id="KW-1185">Reference proteome</keyword>
<evidence type="ECO:0000313" key="2">
    <source>
        <dbReference type="Proteomes" id="UP000203589"/>
    </source>
</evidence>
<accession>A0A222EBN4</accession>
<gene>
    <name evidence="1" type="ORF">ANTHELSMS3_04687</name>
</gene>
<geneLocation type="plasmid" evidence="2">
    <name>psms3-2</name>
</geneLocation>
<dbReference type="SUPFAM" id="SSF53756">
    <property type="entry name" value="UDP-Glycosyltransferase/glycogen phosphorylase"/>
    <property type="match status" value="1"/>
</dbReference>
<dbReference type="GO" id="GO:0016740">
    <property type="term" value="F:transferase activity"/>
    <property type="evidence" value="ECO:0007669"/>
    <property type="project" value="UniProtKB-KW"/>
</dbReference>
<reference evidence="1 2" key="1">
    <citation type="submission" date="2017-07" db="EMBL/GenBank/DDBJ databases">
        <title>Genome Sequence of Antarctobacter heliothermus Strain SMS3 Isolated from a culture of the Diatom Skeletonema marinoi.</title>
        <authorList>
            <person name="Topel M."/>
            <person name="Pinder M.I.M."/>
            <person name="Johansson O.N."/>
            <person name="Kourtchenko O."/>
            <person name="Godhe A."/>
            <person name="Clarke A.K."/>
        </authorList>
    </citation>
    <scope>NUCLEOTIDE SEQUENCE [LARGE SCALE GENOMIC DNA]</scope>
    <source>
        <strain evidence="1 2">SMS3</strain>
        <plasmid evidence="2">Plasmid psms3-2</plasmid>
    </source>
</reference>
<dbReference type="Pfam" id="PF13692">
    <property type="entry name" value="Glyco_trans_1_4"/>
    <property type="match status" value="1"/>
</dbReference>
<dbReference type="EMBL" id="CP022542">
    <property type="protein sequence ID" value="ASP23585.1"/>
    <property type="molecule type" value="Genomic_DNA"/>
</dbReference>
<dbReference type="AlphaFoldDB" id="A0A222EBN4"/>
<organism evidence="1 2">
    <name type="scientific">Antarctobacter heliothermus</name>
    <dbReference type="NCBI Taxonomy" id="74033"/>
    <lineage>
        <taxon>Bacteria</taxon>
        <taxon>Pseudomonadati</taxon>
        <taxon>Pseudomonadota</taxon>
        <taxon>Alphaproteobacteria</taxon>
        <taxon>Rhodobacterales</taxon>
        <taxon>Roseobacteraceae</taxon>
        <taxon>Antarctobacter</taxon>
    </lineage>
</organism>